<reference evidence="1" key="1">
    <citation type="submission" date="2020-09" db="EMBL/GenBank/DDBJ databases">
        <title>Parvovirus dark matter in the feces of wild birds.</title>
        <authorList>
            <person name="Dai Z."/>
            <person name="Yang S."/>
            <person name="Zhang W."/>
        </authorList>
    </citation>
    <scope>NUCLEOTIDE SEQUENCE</scope>
    <source>
        <strain evidence="1">Plw155par039</strain>
    </source>
</reference>
<proteinExistence type="predicted"/>
<dbReference type="EMBL" id="MW046603">
    <property type="protein sequence ID" value="QTE04071.1"/>
    <property type="molecule type" value="Genomic_DNA"/>
</dbReference>
<evidence type="ECO:0000313" key="1">
    <source>
        <dbReference type="EMBL" id="QTE04071.1"/>
    </source>
</evidence>
<name>A0A8A4XCU7_9VIRU</name>
<sequence length="204" mass="24001">MFILVSVTVMTTPKQVKDSGEPASPKVLGVKRKLSFTDCREKKPNAPEGPLPPLEDIECYESMPESSDEDEDRYHLFWRLVRLIKNPQKRDLKAEDAKLFVKADVTMWRKLAKFFDNENCVLIMVERHVYTNLLKLPKKTLCRRCINRNTTYQMEGETWWKVLTVRNVEIELFQQMCDDKAMICNNCMNMCFIFSFDGEITRNE</sequence>
<accession>A0A8A4XCU7</accession>
<protein>
    <submittedName>
        <fullName evidence="1">Uncharacterized protein</fullName>
    </submittedName>
</protein>
<organism evidence="1">
    <name type="scientific">Phylloscopus proregulus parvoviridae sp</name>
    <dbReference type="NCBI Taxonomy" id="2794532"/>
    <lineage>
        <taxon>Viruses</taxon>
        <taxon>Monodnaviria</taxon>
        <taxon>Shotokuvirae</taxon>
        <taxon>Cossaviricota</taxon>
        <taxon>Quintoviricetes</taxon>
        <taxon>Piccovirales</taxon>
        <taxon>Parvoviridae</taxon>
    </lineage>
</organism>